<dbReference type="EMBL" id="MLAK01001434">
    <property type="protein sequence ID" value="OHS93094.1"/>
    <property type="molecule type" value="Genomic_DNA"/>
</dbReference>
<keyword evidence="1" id="KW-0812">Transmembrane</keyword>
<keyword evidence="1" id="KW-0472">Membrane</keyword>
<dbReference type="AlphaFoldDB" id="A0A1J4J0B0"/>
<keyword evidence="3" id="KW-1185">Reference proteome</keyword>
<protein>
    <submittedName>
        <fullName evidence="2">Uncharacterized protein</fullName>
    </submittedName>
</protein>
<evidence type="ECO:0000256" key="1">
    <source>
        <dbReference type="SAM" id="Phobius"/>
    </source>
</evidence>
<reference evidence="2" key="1">
    <citation type="submission" date="2016-10" db="EMBL/GenBank/DDBJ databases">
        <authorList>
            <person name="Benchimol M."/>
            <person name="Almeida L.G."/>
            <person name="Vasconcelos A.T."/>
            <person name="Perreira-Neves A."/>
            <person name="Rosa I.A."/>
            <person name="Tasca T."/>
            <person name="Bogo M.R."/>
            <person name="de Souza W."/>
        </authorList>
    </citation>
    <scope>NUCLEOTIDE SEQUENCE [LARGE SCALE GENOMIC DNA]</scope>
    <source>
        <strain evidence="2">K</strain>
    </source>
</reference>
<gene>
    <name evidence="2" type="ORF">TRFO_40593</name>
</gene>
<name>A0A1J4J0B0_9EUKA</name>
<accession>A0A1J4J0B0</accession>
<proteinExistence type="predicted"/>
<organism evidence="2 3">
    <name type="scientific">Tritrichomonas foetus</name>
    <dbReference type="NCBI Taxonomy" id="1144522"/>
    <lineage>
        <taxon>Eukaryota</taxon>
        <taxon>Metamonada</taxon>
        <taxon>Parabasalia</taxon>
        <taxon>Tritrichomonadida</taxon>
        <taxon>Tritrichomonadidae</taxon>
        <taxon>Tritrichomonas</taxon>
    </lineage>
</organism>
<feature type="transmembrane region" description="Helical" evidence="1">
    <location>
        <begin position="456"/>
        <end position="480"/>
    </location>
</feature>
<keyword evidence="1" id="KW-1133">Transmembrane helix</keyword>
<dbReference type="GeneID" id="94848009"/>
<comment type="caution">
    <text evidence="2">The sequence shown here is derived from an EMBL/GenBank/DDBJ whole genome shotgun (WGS) entry which is preliminary data.</text>
</comment>
<dbReference type="RefSeq" id="XP_068346231.1">
    <property type="nucleotide sequence ID" value="XM_068513305.1"/>
</dbReference>
<evidence type="ECO:0000313" key="3">
    <source>
        <dbReference type="Proteomes" id="UP000179807"/>
    </source>
</evidence>
<dbReference type="OrthoDB" id="10533905at2759"/>
<dbReference type="VEuPathDB" id="TrichDB:TRFO_40593"/>
<dbReference type="Proteomes" id="UP000179807">
    <property type="component" value="Unassembled WGS sequence"/>
</dbReference>
<sequence>MTEDPSEAKRRRVTIDPNLFQIDPPARQQKMRIPVPALYTNQKKMSFSHSSEDLSKIQENKGTFENMSENIKQNDDFFCFPSNNNEGLIPELNPKKSQKRKSTAPVVPKAIGKEKDDAYVNDNQELTFESICDYSKESNYEDTLVTTNEMMTKMRTELDFFLTLSSEKMDQMNILTFDPLKTNYKYFVASKMCMHYEIKAYHRHIQQLQYDIRQIAALEDFLDQDHPEIQNKIKNNTQNGEMTKAKPFVNFTEFKAKFLSDSNRIYEINDKKEQLKAYRASLSSEPPQNQNWTVKFLSLDFKSGRIIRRCISAFGDMTYYDIEVILKAITPKPEFLPLTRHLIFDLAWEHYMFPFTETAVMTLPNIFDLSPKIFSPPFLDEKSLNTPFNILNSTDWPFRKVSEELFTLLVETDPFVVADIFWDIITDITKIATDLAIKSGKAPEDADLGFEALFKYLLVIVFAFGVSEVIEMMAFSSFYYEFIENDPQKQFVMTHFNGLVKYINDIDANEYHRQFAS</sequence>
<evidence type="ECO:0000313" key="2">
    <source>
        <dbReference type="EMBL" id="OHS93094.1"/>
    </source>
</evidence>